<comment type="caution">
    <text evidence="5">The sequence shown here is derived from an EMBL/GenBank/DDBJ whole genome shotgun (WGS) entry which is preliminary data.</text>
</comment>
<keyword evidence="2" id="KW-0443">Lipid metabolism</keyword>
<dbReference type="InterPro" id="IPR015679">
    <property type="entry name" value="PLipase_D_fam"/>
</dbReference>
<evidence type="ECO:0000313" key="5">
    <source>
        <dbReference type="EMBL" id="KAJ9703828.1"/>
    </source>
</evidence>
<dbReference type="EMBL" id="JARBHA010000004">
    <property type="protein sequence ID" value="KAJ9703828.1"/>
    <property type="molecule type" value="Genomic_DNA"/>
</dbReference>
<dbReference type="AlphaFoldDB" id="A0AA39ACE1"/>
<evidence type="ECO:0000259" key="4">
    <source>
        <dbReference type="PROSITE" id="PS50004"/>
    </source>
</evidence>
<dbReference type="CDD" id="cd04015">
    <property type="entry name" value="C2_plant_PLD"/>
    <property type="match status" value="1"/>
</dbReference>
<reference evidence="5 6" key="1">
    <citation type="journal article" date="2023" name="BMC Biotechnol.">
        <title>Vitis rotundifolia cv Carlos genome sequencing.</title>
        <authorList>
            <person name="Huff M."/>
            <person name="Hulse-Kemp A."/>
            <person name="Scheffler B."/>
            <person name="Youngblood R."/>
            <person name="Simpson S."/>
            <person name="Babiker E."/>
            <person name="Staton M."/>
        </authorList>
    </citation>
    <scope>NUCLEOTIDE SEQUENCE [LARGE SCALE GENOMIC DNA]</scope>
    <source>
        <tissue evidence="5">Leaf</tissue>
    </source>
</reference>
<evidence type="ECO:0000256" key="3">
    <source>
        <dbReference type="SAM" id="MobiDB-lite"/>
    </source>
</evidence>
<dbReference type="Pfam" id="PF00168">
    <property type="entry name" value="C2"/>
    <property type="match status" value="1"/>
</dbReference>
<sequence length="294" mass="33603">MADTPDSEKMVYLYGDLDLKILEARHLPNMDLLALHLSRCFTSCEARKRPSAPEVQRPGDRRHHRTNSITSDPYVKVCVPQATLARTRVISNTQNPYWNERFSIPLAHPLANLKELASGDPISGWFPVIDPLGKPPKPNTALRIEMQFTPCEKNPHYQRGIADDPEHMGVHQSYFPLRRGGSVALYQDAHSPEEAVSPEIELDGGRVYKRGQCWEDICHAIVEAHHLIYLVGWSIFHKVKLIREHTRPLPRGGELSLGELLKYKSEEGVRVLMLVWDDKFSDKLHIFKVRLVKI</sequence>
<keyword evidence="1" id="KW-0677">Repeat</keyword>
<dbReference type="Proteomes" id="UP001168098">
    <property type="component" value="Unassembled WGS sequence"/>
</dbReference>
<evidence type="ECO:0000256" key="1">
    <source>
        <dbReference type="ARBA" id="ARBA00022737"/>
    </source>
</evidence>
<accession>A0AA39ACE1</accession>
<dbReference type="InterPro" id="IPR000008">
    <property type="entry name" value="C2_dom"/>
</dbReference>
<proteinExistence type="predicted"/>
<evidence type="ECO:0000256" key="2">
    <source>
        <dbReference type="ARBA" id="ARBA00023098"/>
    </source>
</evidence>
<feature type="region of interest" description="Disordered" evidence="3">
    <location>
        <begin position="48"/>
        <end position="67"/>
    </location>
</feature>
<dbReference type="PANTHER" id="PTHR18896">
    <property type="entry name" value="PHOSPHOLIPASE D"/>
    <property type="match status" value="1"/>
</dbReference>
<dbReference type="SUPFAM" id="SSF56024">
    <property type="entry name" value="Phospholipase D/nuclease"/>
    <property type="match status" value="1"/>
</dbReference>
<dbReference type="SMART" id="SM00239">
    <property type="entry name" value="C2"/>
    <property type="match status" value="1"/>
</dbReference>
<feature type="domain" description="C2" evidence="4">
    <location>
        <begin position="1"/>
        <end position="153"/>
    </location>
</feature>
<dbReference type="Gene3D" id="2.60.40.150">
    <property type="entry name" value="C2 domain"/>
    <property type="match status" value="1"/>
</dbReference>
<dbReference type="GO" id="GO:0009395">
    <property type="term" value="P:phospholipid catabolic process"/>
    <property type="evidence" value="ECO:0007669"/>
    <property type="project" value="TreeGrafter"/>
</dbReference>
<dbReference type="GO" id="GO:0005886">
    <property type="term" value="C:plasma membrane"/>
    <property type="evidence" value="ECO:0007669"/>
    <property type="project" value="TreeGrafter"/>
</dbReference>
<gene>
    <name evidence="5" type="ORF">PVL29_005202</name>
</gene>
<dbReference type="InterPro" id="IPR035892">
    <property type="entry name" value="C2_domain_sf"/>
</dbReference>
<dbReference type="PROSITE" id="PS50004">
    <property type="entry name" value="C2"/>
    <property type="match status" value="1"/>
</dbReference>
<dbReference type="PANTHER" id="PTHR18896:SF86">
    <property type="entry name" value="PHOSPHOLIPASE D DELTA"/>
    <property type="match status" value="1"/>
</dbReference>
<name>A0AA39ACE1_VITRO</name>
<keyword evidence="6" id="KW-1185">Reference proteome</keyword>
<dbReference type="SUPFAM" id="SSF49562">
    <property type="entry name" value="C2 domain (Calcium/lipid-binding domain, CaLB)"/>
    <property type="match status" value="1"/>
</dbReference>
<evidence type="ECO:0000313" key="6">
    <source>
        <dbReference type="Proteomes" id="UP001168098"/>
    </source>
</evidence>
<protein>
    <recommendedName>
        <fullName evidence="4">C2 domain-containing protein</fullName>
    </recommendedName>
</protein>
<dbReference type="GO" id="GO:0004630">
    <property type="term" value="F:phospholipase D activity"/>
    <property type="evidence" value="ECO:0007669"/>
    <property type="project" value="TreeGrafter"/>
</dbReference>
<organism evidence="5 6">
    <name type="scientific">Vitis rotundifolia</name>
    <name type="common">Muscadine grape</name>
    <dbReference type="NCBI Taxonomy" id="103349"/>
    <lineage>
        <taxon>Eukaryota</taxon>
        <taxon>Viridiplantae</taxon>
        <taxon>Streptophyta</taxon>
        <taxon>Embryophyta</taxon>
        <taxon>Tracheophyta</taxon>
        <taxon>Spermatophyta</taxon>
        <taxon>Magnoliopsida</taxon>
        <taxon>eudicotyledons</taxon>
        <taxon>Gunneridae</taxon>
        <taxon>Pentapetalae</taxon>
        <taxon>rosids</taxon>
        <taxon>Vitales</taxon>
        <taxon>Vitaceae</taxon>
        <taxon>Viteae</taxon>
        <taxon>Vitis</taxon>
    </lineage>
</organism>